<dbReference type="Pfam" id="PF21672">
    <property type="entry name" value="COMM_HN"/>
    <property type="match status" value="1"/>
</dbReference>
<dbReference type="AlphaFoldDB" id="A0AAD9JR72"/>
<dbReference type="GO" id="GO:0005634">
    <property type="term" value="C:nucleus"/>
    <property type="evidence" value="ECO:0007669"/>
    <property type="project" value="TreeGrafter"/>
</dbReference>
<organism evidence="4 5">
    <name type="scientific">Paralvinella palmiformis</name>
    <dbReference type="NCBI Taxonomy" id="53620"/>
    <lineage>
        <taxon>Eukaryota</taxon>
        <taxon>Metazoa</taxon>
        <taxon>Spiralia</taxon>
        <taxon>Lophotrochozoa</taxon>
        <taxon>Annelida</taxon>
        <taxon>Polychaeta</taxon>
        <taxon>Sedentaria</taxon>
        <taxon>Canalipalpata</taxon>
        <taxon>Terebellida</taxon>
        <taxon>Terebelliformia</taxon>
        <taxon>Alvinellidae</taxon>
        <taxon>Paralvinella</taxon>
    </lineage>
</organism>
<keyword evidence="5" id="KW-1185">Reference proteome</keyword>
<name>A0AAD9JR72_9ANNE</name>
<dbReference type="PROSITE" id="PS51269">
    <property type="entry name" value="COMM"/>
    <property type="match status" value="1"/>
</dbReference>
<feature type="domain" description="COMM" evidence="3">
    <location>
        <begin position="146"/>
        <end position="210"/>
    </location>
</feature>
<comment type="caution">
    <text evidence="4">The sequence shown here is derived from an EMBL/GenBank/DDBJ whole genome shotgun (WGS) entry which is preliminary data.</text>
</comment>
<evidence type="ECO:0000256" key="1">
    <source>
        <dbReference type="ARBA" id="ARBA00016556"/>
    </source>
</evidence>
<dbReference type="PANTHER" id="PTHR15666:SF1">
    <property type="entry name" value="COMM DOMAIN-CONTAINING PROTEIN 5"/>
    <property type="match status" value="1"/>
</dbReference>
<reference evidence="4" key="1">
    <citation type="journal article" date="2023" name="Mol. Biol. Evol.">
        <title>Third-Generation Sequencing Reveals the Adaptive Role of the Epigenome in Three Deep-Sea Polychaetes.</title>
        <authorList>
            <person name="Perez M."/>
            <person name="Aroh O."/>
            <person name="Sun Y."/>
            <person name="Lan Y."/>
            <person name="Juniper S.K."/>
            <person name="Young C.R."/>
            <person name="Angers B."/>
            <person name="Qian P.Y."/>
        </authorList>
    </citation>
    <scope>NUCLEOTIDE SEQUENCE</scope>
    <source>
        <strain evidence="4">P08H-3</strain>
    </source>
</reference>
<accession>A0AAD9JR72</accession>
<dbReference type="PANTHER" id="PTHR15666">
    <property type="entry name" value="COMM DOMAIN CONTAINING PROTEIN 5"/>
    <property type="match status" value="1"/>
</dbReference>
<dbReference type="Pfam" id="PF07258">
    <property type="entry name" value="COMM_domain"/>
    <property type="match status" value="1"/>
</dbReference>
<dbReference type="InterPro" id="IPR037357">
    <property type="entry name" value="COMMD5"/>
</dbReference>
<evidence type="ECO:0000259" key="3">
    <source>
        <dbReference type="PROSITE" id="PS51269"/>
    </source>
</evidence>
<sequence length="219" mass="24974">MSVVHIVGEGGSLSTERTSFVGQRIPNEIKVLPKYLKKIDKATFRKILQVLVTSFEGRDVSEHSIQELADVITEETLTYTVSGLHRLLQSALRLPHTSLKQQDFQDELHELSIPQDFIPDITSVIFGSRRATIDNNSLESGPRLPKLDEFKWRVDVAISTSVLNRVLEPTLLVEMRLSNGKVSNFEIPISKFHDLRYSVAEIIREMEHLEQRSILQIQD</sequence>
<gene>
    <name evidence="4" type="ORF">LSH36_191g03064</name>
</gene>
<proteinExistence type="inferred from homology"/>
<protein>
    <recommendedName>
        <fullName evidence="1">COMM domain-containing protein 5</fullName>
    </recommendedName>
</protein>
<evidence type="ECO:0000313" key="5">
    <source>
        <dbReference type="Proteomes" id="UP001208570"/>
    </source>
</evidence>
<comment type="similarity">
    <text evidence="2">Belongs to the COMM domain-containing protein 5 family.</text>
</comment>
<dbReference type="InterPro" id="IPR017920">
    <property type="entry name" value="COMM"/>
</dbReference>
<evidence type="ECO:0000313" key="4">
    <source>
        <dbReference type="EMBL" id="KAK2157457.1"/>
    </source>
</evidence>
<dbReference type="Proteomes" id="UP001208570">
    <property type="component" value="Unassembled WGS sequence"/>
</dbReference>
<evidence type="ECO:0000256" key="2">
    <source>
        <dbReference type="ARBA" id="ARBA00093452"/>
    </source>
</evidence>
<dbReference type="EMBL" id="JAODUP010000191">
    <property type="protein sequence ID" value="KAK2157457.1"/>
    <property type="molecule type" value="Genomic_DNA"/>
</dbReference>